<dbReference type="OMA" id="HAAFTIT"/>
<evidence type="ECO:0000313" key="4">
    <source>
        <dbReference type="Proteomes" id="UP000654075"/>
    </source>
</evidence>
<comment type="caution">
    <text evidence="3">The sequence shown here is derived from an EMBL/GenBank/DDBJ whole genome shotgun (WGS) entry which is preliminary data.</text>
</comment>
<organism evidence="3 4">
    <name type="scientific">Polarella glacialis</name>
    <name type="common">Dinoflagellate</name>
    <dbReference type="NCBI Taxonomy" id="89957"/>
    <lineage>
        <taxon>Eukaryota</taxon>
        <taxon>Sar</taxon>
        <taxon>Alveolata</taxon>
        <taxon>Dinophyceae</taxon>
        <taxon>Suessiales</taxon>
        <taxon>Suessiaceae</taxon>
        <taxon>Polarella</taxon>
    </lineage>
</organism>
<feature type="region of interest" description="Disordered" evidence="2">
    <location>
        <begin position="1"/>
        <end position="32"/>
    </location>
</feature>
<feature type="compositionally biased region" description="Low complexity" evidence="2">
    <location>
        <begin position="19"/>
        <end position="31"/>
    </location>
</feature>
<feature type="compositionally biased region" description="Low complexity" evidence="2">
    <location>
        <begin position="1070"/>
        <end position="1081"/>
    </location>
</feature>
<feature type="compositionally biased region" description="Basic and acidic residues" evidence="2">
    <location>
        <begin position="1245"/>
        <end position="1255"/>
    </location>
</feature>
<dbReference type="PANTHER" id="PTHR45725">
    <property type="entry name" value="FORMIN HOMOLOGY 2 FAMILY MEMBER"/>
    <property type="match status" value="1"/>
</dbReference>
<dbReference type="PANTHER" id="PTHR45725:SF1">
    <property type="entry name" value="DISHEVELLED ASSOCIATED ACTIVATOR OF MORPHOGENESIS, ISOFORM D"/>
    <property type="match status" value="1"/>
</dbReference>
<feature type="compositionally biased region" description="Basic and acidic residues" evidence="2">
    <location>
        <begin position="1"/>
        <end position="18"/>
    </location>
</feature>
<feature type="non-terminal residue" evidence="3">
    <location>
        <position position="1463"/>
    </location>
</feature>
<keyword evidence="1" id="KW-0175">Coiled coil</keyword>
<dbReference type="SUPFAM" id="SSF48371">
    <property type="entry name" value="ARM repeat"/>
    <property type="match status" value="1"/>
</dbReference>
<feature type="compositionally biased region" description="Low complexity" evidence="2">
    <location>
        <begin position="1181"/>
        <end position="1201"/>
    </location>
</feature>
<gene>
    <name evidence="3" type="ORF">PGLA1383_LOCUS19187</name>
</gene>
<dbReference type="Proteomes" id="UP000654075">
    <property type="component" value="Unassembled WGS sequence"/>
</dbReference>
<dbReference type="EMBL" id="CAJNNV010012556">
    <property type="protein sequence ID" value="CAE8600887.1"/>
    <property type="molecule type" value="Genomic_DNA"/>
</dbReference>
<name>A0A813EMZ5_POLGL</name>
<keyword evidence="4" id="KW-1185">Reference proteome</keyword>
<feature type="compositionally biased region" description="Acidic residues" evidence="2">
    <location>
        <begin position="576"/>
        <end position="588"/>
    </location>
</feature>
<protein>
    <submittedName>
        <fullName evidence="3">Uncharacterized protein</fullName>
    </submittedName>
</protein>
<feature type="compositionally biased region" description="Low complexity" evidence="2">
    <location>
        <begin position="764"/>
        <end position="786"/>
    </location>
</feature>
<reference evidence="3" key="1">
    <citation type="submission" date="2021-02" db="EMBL/GenBank/DDBJ databases">
        <authorList>
            <person name="Dougan E. K."/>
            <person name="Rhodes N."/>
            <person name="Thang M."/>
            <person name="Chan C."/>
        </authorList>
    </citation>
    <scope>NUCLEOTIDE SEQUENCE</scope>
</reference>
<feature type="region of interest" description="Disordered" evidence="2">
    <location>
        <begin position="753"/>
        <end position="800"/>
    </location>
</feature>
<dbReference type="InterPro" id="IPR051425">
    <property type="entry name" value="Formin_Homology"/>
</dbReference>
<evidence type="ECO:0000256" key="2">
    <source>
        <dbReference type="SAM" id="MobiDB-lite"/>
    </source>
</evidence>
<feature type="coiled-coil region" evidence="1">
    <location>
        <begin position="684"/>
        <end position="746"/>
    </location>
</feature>
<accession>A0A813EMZ5</accession>
<evidence type="ECO:0000313" key="3">
    <source>
        <dbReference type="EMBL" id="CAE8600887.1"/>
    </source>
</evidence>
<feature type="region of interest" description="Disordered" evidence="2">
    <location>
        <begin position="571"/>
        <end position="641"/>
    </location>
</feature>
<feature type="region of interest" description="Disordered" evidence="2">
    <location>
        <begin position="1181"/>
        <end position="1255"/>
    </location>
</feature>
<evidence type="ECO:0000256" key="1">
    <source>
        <dbReference type="SAM" id="Coils"/>
    </source>
</evidence>
<sequence length="1463" mass="158390">EEEGRRLQDQQFRQREPLEVAPVPAVPGGPRRVLDRKQNLQEVLSNLSVDRDLSTAISAPELLGLSLLKYLRVTPAQAQELLAEDGRRLARALADSTGSRNSEHLSRWLSSLCHYGGAIAELLLLWPEHAAFTITVLGHGLLAPEAGSAEAALQTLAAVCNALGGSKLQKSVFAAWLTESPALGAICALLAQRPSAQAPTTVLLASCSHLLMPLMSQNLKQAARSEDEYLAFAHLLIRAMMTHPELADACMQQGVVSHFMTRCVQRLADERSSAGTLQAAALLATDLWLHPNSGLRAPDVGEPFGSLTMAGGLPPDGLGDLLAGLKKTSQTRLGLTTQLVAFSCFARMLSNLCDRRDPNSAPAVYRTLIYALVESENQSAKDFATRSLMSVLDRYEGIPVGILAELMVKKFKVAPEQALAVMDIELFLVIAKHPRCTARHAEMLAQVLARCSVESSEVGRAASLPFLAILHRFSAEDCMQSLFALFVRVALTRLIQRVTPKYQVNQILEVLTKVACMRLPSLEQQLRGPLNDVCRAYLSNYQSLHPNLQGLLALWPADEQGLDRWVQAQFAGPQGDPEDFSADEDEAAEVGHAGGRDMELRSVTPSVHREPGTAREPGPPPPNSARQPEQKQPKQRQPVDAVAQPIEEQGPSAQDEEHFSEMEMEMEMAASSWGGTNMGSPGRAEQVELLAKELSKETEVLRNDLELAKQQQARASEEAEALRQQLQEAKQLQSKVQSEVQHLQLRREEILAKASESPAKRQPKAAPAAKGSPSAGAAAPPAAGPKRPGGGPGRPGAPSAVLPAAEDFEKAEEMLKIFEEPVRVLFGQYAKNLRGANGSKMVQLKIDVLERFLGDVDILPGRLHKRTVPQVLRAAKLHSPDDSLLFENFMAMLPRLAVKSFAESEAVAMQDFGIEVPLQGLPSAQLQLQAMLQHFEKLAETSHVSGLRVTRHAFAKARRQWVLSNTKATLQSLNEELRAGVAPEQLELPLGFDIVVRRPPPIYSVPEGLPIPASERLCAELLDEILHLAVQVHFLEPRYEEGARPEVVVKGYEDLTVLEPAEPPPRPAPAKKSPPGQDLLQLPPPRQEKPRLEDEEDLTLPPQRRPQRREPPMAEQAKAPKPKGRQRAPAVDQVHAKPTAAAAAAIGESAVLAAVGPDDLSSTALPSPAAVQAAAGVPAPAAAQARGKARGAAPRRPQRSASPKERASSQATAPPPKLPARLSSVSPERNSAAAAAAPPGAPLTFKERKTQQRKLEADNGKLRHEALQEALASASVLRLLKATDHNLRRCFEFFAHWKGGSDGSMHVPGFLLLGECFGILSKEVMKLVFSRAGGHFLTFEGFPEALMQCVLHVVEELLNRPQGAQDPELLAVVFGELVRHMLLTSSPALRKCLDDFRRQDTTLPQFTSQAAGQHAAAALAAAGEGPGATQVESGGSAEAVDRYWCRQTAAQQTQALPMLGALR</sequence>
<dbReference type="OrthoDB" id="441989at2759"/>
<dbReference type="InterPro" id="IPR016024">
    <property type="entry name" value="ARM-type_fold"/>
</dbReference>
<feature type="region of interest" description="Disordered" evidence="2">
    <location>
        <begin position="1058"/>
        <end position="1136"/>
    </location>
</feature>
<proteinExistence type="predicted"/>
<feature type="non-terminal residue" evidence="3">
    <location>
        <position position="1"/>
    </location>
</feature>